<evidence type="ECO:0000256" key="2">
    <source>
        <dbReference type="ARBA" id="ARBA00011233"/>
    </source>
</evidence>
<dbReference type="InterPro" id="IPR033900">
    <property type="entry name" value="Gram_neg_porin_domain"/>
</dbReference>
<proteinExistence type="predicted"/>
<keyword evidence="8" id="KW-0626">Porin</keyword>
<evidence type="ECO:0000256" key="7">
    <source>
        <dbReference type="ARBA" id="ARBA00023065"/>
    </source>
</evidence>
<evidence type="ECO:0000256" key="1">
    <source>
        <dbReference type="ARBA" id="ARBA00004571"/>
    </source>
</evidence>
<dbReference type="RefSeq" id="WP_404609222.1">
    <property type="nucleotide sequence ID" value="NZ_JBIYDN010000013.1"/>
</dbReference>
<dbReference type="InterPro" id="IPR002299">
    <property type="entry name" value="Porin_Neis"/>
</dbReference>
<dbReference type="PANTHER" id="PTHR34501:SF9">
    <property type="entry name" value="MAJOR OUTER MEMBRANE PROTEIN P.IA"/>
    <property type="match status" value="1"/>
</dbReference>
<dbReference type="PRINTS" id="PR00184">
    <property type="entry name" value="NEISSPPORIN"/>
</dbReference>
<comment type="subcellular location">
    <subcellularLocation>
        <location evidence="1">Cell outer membrane</location>
        <topology evidence="1">Multi-pass membrane protein</topology>
    </subcellularLocation>
</comment>
<keyword evidence="9" id="KW-0472">Membrane</keyword>
<dbReference type="InterPro" id="IPR023614">
    <property type="entry name" value="Porin_dom_sf"/>
</dbReference>
<evidence type="ECO:0000256" key="5">
    <source>
        <dbReference type="ARBA" id="ARBA00022692"/>
    </source>
</evidence>
<protein>
    <submittedName>
        <fullName evidence="12">Porin</fullName>
    </submittedName>
</protein>
<evidence type="ECO:0000313" key="12">
    <source>
        <dbReference type="EMBL" id="MFK4444197.1"/>
    </source>
</evidence>
<comment type="caution">
    <text evidence="12">The sequence shown here is derived from an EMBL/GenBank/DDBJ whole genome shotgun (WGS) entry which is preliminary data.</text>
</comment>
<dbReference type="PANTHER" id="PTHR34501">
    <property type="entry name" value="PROTEIN YDDL-RELATED"/>
    <property type="match status" value="1"/>
</dbReference>
<evidence type="ECO:0000313" key="13">
    <source>
        <dbReference type="Proteomes" id="UP001620514"/>
    </source>
</evidence>
<dbReference type="Proteomes" id="UP001620514">
    <property type="component" value="Unassembled WGS sequence"/>
</dbReference>
<dbReference type="SUPFAM" id="SSF56935">
    <property type="entry name" value="Porins"/>
    <property type="match status" value="1"/>
</dbReference>
<dbReference type="Pfam" id="PF13609">
    <property type="entry name" value="Porin_4"/>
    <property type="match status" value="1"/>
</dbReference>
<dbReference type="PRINTS" id="PR00182">
    <property type="entry name" value="ECOLNEIPORIN"/>
</dbReference>
<evidence type="ECO:0000256" key="10">
    <source>
        <dbReference type="ARBA" id="ARBA00023237"/>
    </source>
</evidence>
<dbReference type="InterPro" id="IPR050298">
    <property type="entry name" value="Gram-neg_bact_OMP"/>
</dbReference>
<keyword evidence="7" id="KW-0406">Ion transport</keyword>
<keyword evidence="13" id="KW-1185">Reference proteome</keyword>
<keyword evidence="3" id="KW-0813">Transport</keyword>
<sequence>MKQSMRNGLVMIGVITGVAGTAHAQNSVTLYGRIDNGIAFVDHASGEDDLVTLRHGLSNSRFGFKGTEDLGGGLKAIFQLENGFNESTGALGNGGRMFGRQAIVGLSGDSWGKVTLGRQYDPLVDLIQPLTADNTFSSVTATPGDIDNYDNSLRVSSSVKYLSPVWNGLQAEAMYGFGNVAGAMGQGATYSGALTYSFNNLSVAGGYFRADNPNPGSGTRRNISSATNAWTGSSDPLFDGIVNSGYISAASISIARVGAQYTAGSFILSGTYSNSQYKSDGFSTFAGEERFNSGTASITYQWTPALAIGTGYTYMSASGNTSATYNQCFAGAVYSLSKRTSVYAVAGYQHASGKQLVQNSNGTTTVQTAQASVGSFGYAGTSNQTIAIIGVRTGF</sequence>
<comment type="subunit">
    <text evidence="2">Homotrimer.</text>
</comment>
<evidence type="ECO:0000256" key="8">
    <source>
        <dbReference type="ARBA" id="ARBA00023114"/>
    </source>
</evidence>
<evidence type="ECO:0000256" key="4">
    <source>
        <dbReference type="ARBA" id="ARBA00022452"/>
    </source>
</evidence>
<reference evidence="12 13" key="2">
    <citation type="submission" date="2024-11" db="EMBL/GenBank/DDBJ databases">
        <title>Using genomics to understand microbial adaptation to soil warming.</title>
        <authorList>
            <person name="Deangelis K.M. PhD."/>
        </authorList>
    </citation>
    <scope>NUCLEOTIDE SEQUENCE [LARGE SCALE GENOMIC DNA]</scope>
    <source>
        <strain evidence="12 13">GAS97</strain>
    </source>
</reference>
<name>A0ABW8ML45_9BURK</name>
<dbReference type="CDD" id="cd00342">
    <property type="entry name" value="gram_neg_porins"/>
    <property type="match status" value="1"/>
</dbReference>
<evidence type="ECO:0000256" key="6">
    <source>
        <dbReference type="ARBA" id="ARBA00022729"/>
    </source>
</evidence>
<dbReference type="InterPro" id="IPR001702">
    <property type="entry name" value="Porin_Gram-ve"/>
</dbReference>
<dbReference type="Gene3D" id="2.40.160.10">
    <property type="entry name" value="Porin"/>
    <property type="match status" value="1"/>
</dbReference>
<keyword evidence="5" id="KW-0812">Transmembrane</keyword>
<dbReference type="EMBL" id="JBIYDN010000013">
    <property type="protein sequence ID" value="MFK4444197.1"/>
    <property type="molecule type" value="Genomic_DNA"/>
</dbReference>
<keyword evidence="10" id="KW-0998">Cell outer membrane</keyword>
<keyword evidence="6" id="KW-0732">Signal</keyword>
<gene>
    <name evidence="12" type="ORF">ABH943_004219</name>
</gene>
<evidence type="ECO:0000259" key="11">
    <source>
        <dbReference type="Pfam" id="PF13609"/>
    </source>
</evidence>
<evidence type="ECO:0000256" key="9">
    <source>
        <dbReference type="ARBA" id="ARBA00023136"/>
    </source>
</evidence>
<evidence type="ECO:0000256" key="3">
    <source>
        <dbReference type="ARBA" id="ARBA00022448"/>
    </source>
</evidence>
<organism evidence="12 13">
    <name type="scientific">Caballeronia udeis</name>
    <dbReference type="NCBI Taxonomy" id="1232866"/>
    <lineage>
        <taxon>Bacteria</taxon>
        <taxon>Pseudomonadati</taxon>
        <taxon>Pseudomonadota</taxon>
        <taxon>Betaproteobacteria</taxon>
        <taxon>Burkholderiales</taxon>
        <taxon>Burkholderiaceae</taxon>
        <taxon>Caballeronia</taxon>
    </lineage>
</organism>
<feature type="domain" description="Porin" evidence="11">
    <location>
        <begin position="14"/>
        <end position="353"/>
    </location>
</feature>
<accession>A0ABW8ML45</accession>
<reference evidence="12 13" key="1">
    <citation type="submission" date="2024-10" db="EMBL/GenBank/DDBJ databases">
        <authorList>
            <person name="Deangelis K."/>
            <person name="Huntemann M."/>
            <person name="Clum A."/>
            <person name="Wang J."/>
            <person name="Palaniappan K."/>
            <person name="Ritter S."/>
            <person name="Chen I.-M."/>
            <person name="Stamatis D."/>
            <person name="Reddy T."/>
            <person name="O'Malley R."/>
            <person name="Daum C."/>
            <person name="Ng V."/>
            <person name="Ivanova N."/>
            <person name="Kyrpides N."/>
            <person name="Woyke T."/>
        </authorList>
    </citation>
    <scope>NUCLEOTIDE SEQUENCE [LARGE SCALE GENOMIC DNA]</scope>
    <source>
        <strain evidence="12 13">GAS97</strain>
    </source>
</reference>
<keyword evidence="4" id="KW-1134">Transmembrane beta strand</keyword>